<protein>
    <submittedName>
        <fullName evidence="9">Cell division septal protein FtsQ</fullName>
    </submittedName>
</protein>
<evidence type="ECO:0000256" key="7">
    <source>
        <dbReference type="ARBA" id="ARBA00023306"/>
    </source>
</evidence>
<organism evidence="9 10">
    <name type="scientific">Desulfurobacterium atlanticum</name>
    <dbReference type="NCBI Taxonomy" id="240169"/>
    <lineage>
        <taxon>Bacteria</taxon>
        <taxon>Pseudomonadati</taxon>
        <taxon>Aquificota</taxon>
        <taxon>Aquificia</taxon>
        <taxon>Desulfurobacteriales</taxon>
        <taxon>Desulfurobacteriaceae</taxon>
        <taxon>Desulfurobacterium</taxon>
    </lineage>
</organism>
<keyword evidence="10" id="KW-1185">Reference proteome</keyword>
<dbReference type="Proteomes" id="UP000198405">
    <property type="component" value="Unassembled WGS sequence"/>
</dbReference>
<dbReference type="Gene3D" id="3.10.20.310">
    <property type="entry name" value="membrane protein fhac"/>
    <property type="match status" value="1"/>
</dbReference>
<evidence type="ECO:0000256" key="5">
    <source>
        <dbReference type="ARBA" id="ARBA00022989"/>
    </source>
</evidence>
<dbReference type="GO" id="GO:0016020">
    <property type="term" value="C:membrane"/>
    <property type="evidence" value="ECO:0007669"/>
    <property type="project" value="UniProtKB-SubCell"/>
</dbReference>
<evidence type="ECO:0000256" key="2">
    <source>
        <dbReference type="ARBA" id="ARBA00022475"/>
    </source>
</evidence>
<keyword evidence="3 9" id="KW-0132">Cell division</keyword>
<feature type="domain" description="POTRA" evidence="8">
    <location>
        <begin position="26"/>
        <end position="95"/>
    </location>
</feature>
<dbReference type="AlphaFoldDB" id="A0A238YF02"/>
<name>A0A238YF02_9BACT</name>
<dbReference type="GO" id="GO:0051301">
    <property type="term" value="P:cell division"/>
    <property type="evidence" value="ECO:0007669"/>
    <property type="project" value="UniProtKB-KW"/>
</dbReference>
<sequence>MKKPFFLIFLFFISLSAAGIYLYSPMKIEKIEIKLDKNLWGKEISEAISGSINLNSTVDEVKLEEIKEFLEKLPWVKSASVSFLKGTLNINIKEEPVKLCILSGNTTYNVGENGYLLAKRKELCKKINSYFYKGRSDFFTMETTGYLKVKNSILLEIELISTYLSKNNIIKEKPEILLTDTGVKLLYPENKIIVFLGNGGESWQNFKKLFRILDKPYSGYYDLRFSGLLIKEGEEK</sequence>
<gene>
    <name evidence="9" type="ORF">SAMN06265340_103101</name>
</gene>
<evidence type="ECO:0000259" key="8">
    <source>
        <dbReference type="PROSITE" id="PS51779"/>
    </source>
</evidence>
<keyword evidence="6" id="KW-0472">Membrane</keyword>
<keyword evidence="2" id="KW-1003">Cell membrane</keyword>
<keyword evidence="7" id="KW-0131">Cell cycle</keyword>
<evidence type="ECO:0000313" key="9">
    <source>
        <dbReference type="EMBL" id="SNR69727.1"/>
    </source>
</evidence>
<accession>A0A238YF02</accession>
<dbReference type="PROSITE" id="PS51779">
    <property type="entry name" value="POTRA"/>
    <property type="match status" value="1"/>
</dbReference>
<dbReference type="InterPro" id="IPR013685">
    <property type="entry name" value="POTRA_FtsQ_type"/>
</dbReference>
<dbReference type="RefSeq" id="WP_089322648.1">
    <property type="nucleotide sequence ID" value="NZ_FZOB01000003.1"/>
</dbReference>
<evidence type="ECO:0000256" key="1">
    <source>
        <dbReference type="ARBA" id="ARBA00004370"/>
    </source>
</evidence>
<keyword evidence="5" id="KW-1133">Transmembrane helix</keyword>
<keyword evidence="4" id="KW-0812">Transmembrane</keyword>
<evidence type="ECO:0000256" key="4">
    <source>
        <dbReference type="ARBA" id="ARBA00022692"/>
    </source>
</evidence>
<dbReference type="Pfam" id="PF08478">
    <property type="entry name" value="POTRA_1"/>
    <property type="match status" value="1"/>
</dbReference>
<evidence type="ECO:0000313" key="10">
    <source>
        <dbReference type="Proteomes" id="UP000198405"/>
    </source>
</evidence>
<proteinExistence type="predicted"/>
<dbReference type="OrthoDB" id="12672at2"/>
<evidence type="ECO:0000256" key="6">
    <source>
        <dbReference type="ARBA" id="ARBA00023136"/>
    </source>
</evidence>
<dbReference type="EMBL" id="FZOB01000003">
    <property type="protein sequence ID" value="SNR69727.1"/>
    <property type="molecule type" value="Genomic_DNA"/>
</dbReference>
<comment type="subcellular location">
    <subcellularLocation>
        <location evidence="1">Membrane</location>
    </subcellularLocation>
</comment>
<reference evidence="10" key="1">
    <citation type="submission" date="2017-06" db="EMBL/GenBank/DDBJ databases">
        <authorList>
            <person name="Varghese N."/>
            <person name="Submissions S."/>
        </authorList>
    </citation>
    <scope>NUCLEOTIDE SEQUENCE [LARGE SCALE GENOMIC DNA]</scope>
    <source>
        <strain evidence="10">DSM 15668</strain>
    </source>
</reference>
<evidence type="ECO:0000256" key="3">
    <source>
        <dbReference type="ARBA" id="ARBA00022618"/>
    </source>
</evidence>
<dbReference type="InterPro" id="IPR034746">
    <property type="entry name" value="POTRA"/>
</dbReference>